<dbReference type="Proteomes" id="UP001201844">
    <property type="component" value="Unassembled WGS sequence"/>
</dbReference>
<keyword evidence="10" id="KW-1185">Reference proteome</keyword>
<dbReference type="InterPro" id="IPR011701">
    <property type="entry name" value="MFS"/>
</dbReference>
<feature type="transmembrane region" description="Helical" evidence="7">
    <location>
        <begin position="252"/>
        <end position="272"/>
    </location>
</feature>
<dbReference type="EMBL" id="JAKVIN010000010">
    <property type="protein sequence ID" value="MCJ8151692.1"/>
    <property type="molecule type" value="Genomic_DNA"/>
</dbReference>
<evidence type="ECO:0000313" key="9">
    <source>
        <dbReference type="EMBL" id="MCJ8151692.1"/>
    </source>
</evidence>
<evidence type="ECO:0000256" key="7">
    <source>
        <dbReference type="SAM" id="Phobius"/>
    </source>
</evidence>
<feature type="transmembrane region" description="Helical" evidence="7">
    <location>
        <begin position="51"/>
        <end position="70"/>
    </location>
</feature>
<dbReference type="PROSITE" id="PS50850">
    <property type="entry name" value="MFS"/>
    <property type="match status" value="1"/>
</dbReference>
<dbReference type="SUPFAM" id="SSF103473">
    <property type="entry name" value="MFS general substrate transporter"/>
    <property type="match status" value="1"/>
</dbReference>
<feature type="transmembrane region" description="Helical" evidence="7">
    <location>
        <begin position="284"/>
        <end position="303"/>
    </location>
</feature>
<name>A0ABT0CT04_9HYPH</name>
<feature type="transmembrane region" description="Helical" evidence="7">
    <location>
        <begin position="15"/>
        <end position="39"/>
    </location>
</feature>
<keyword evidence="9" id="KW-0614">Plasmid</keyword>
<dbReference type="PANTHER" id="PTHR23515">
    <property type="entry name" value="HIGH-AFFINITY NITRATE TRANSPORTER 2.3"/>
    <property type="match status" value="1"/>
</dbReference>
<feature type="transmembrane region" description="Helical" evidence="7">
    <location>
        <begin position="222"/>
        <end position="240"/>
    </location>
</feature>
<evidence type="ECO:0000256" key="3">
    <source>
        <dbReference type="ARBA" id="ARBA00022692"/>
    </source>
</evidence>
<evidence type="ECO:0000256" key="5">
    <source>
        <dbReference type="ARBA" id="ARBA00023063"/>
    </source>
</evidence>
<comment type="subcellular location">
    <subcellularLocation>
        <location evidence="1">Membrane</location>
        <topology evidence="1">Multi-pass membrane protein</topology>
    </subcellularLocation>
</comment>
<evidence type="ECO:0000259" key="8">
    <source>
        <dbReference type="PROSITE" id="PS50850"/>
    </source>
</evidence>
<feature type="transmembrane region" description="Helical" evidence="7">
    <location>
        <begin position="139"/>
        <end position="164"/>
    </location>
</feature>
<comment type="caution">
    <text evidence="9">The sequence shown here is derived from an EMBL/GenBank/DDBJ whole genome shotgun (WGS) entry which is preliminary data.</text>
</comment>
<feature type="transmembrane region" description="Helical" evidence="7">
    <location>
        <begin position="170"/>
        <end position="188"/>
    </location>
</feature>
<feature type="domain" description="Major facilitator superfamily (MFS) profile" evidence="8">
    <location>
        <begin position="13"/>
        <end position="399"/>
    </location>
</feature>
<geneLocation type="plasmid" evidence="9">
    <name>unnamed</name>
</geneLocation>
<dbReference type="RefSeq" id="WP_117372061.1">
    <property type="nucleotide sequence ID" value="NZ_JAKVIN010000010.1"/>
</dbReference>
<comment type="similarity">
    <text evidence="2">Belongs to the major facilitator superfamily. Nitrate/nitrite porter (TC 2.A.1.8) family.</text>
</comment>
<keyword evidence="3 7" id="KW-0812">Transmembrane</keyword>
<evidence type="ECO:0000256" key="1">
    <source>
        <dbReference type="ARBA" id="ARBA00004141"/>
    </source>
</evidence>
<feature type="transmembrane region" description="Helical" evidence="7">
    <location>
        <begin position="372"/>
        <end position="393"/>
    </location>
</feature>
<accession>A0ABT0CT04</accession>
<dbReference type="Pfam" id="PF07690">
    <property type="entry name" value="MFS_1"/>
    <property type="match status" value="1"/>
</dbReference>
<sequence length="408" mass="43385">MSEIKQPTSTRERAVALWMSTFAFTICFAVWTIFAIIGIRIKEDLGLSEAQFGLLVGTPILTGSLVRILLGVWTPRFGGRLVYTLTMLAAALSTLLLSHATTFPQMLLAGLGVGLAGGSFAVGVAYVSPFFPAEKQGTVLGIFGAGNVGAALTKFVAPFVLVAAGWQMVAQVWAAALIFTACLFWFTTSDDPAFKSRRESKGPKRSLREEFAPLKKAQVWRFSLYYFFAFGGFVALALWLPRYLVGVYGFDIATAGMVAAAYSIPGSIFRALGGVLSDRKGARSVMYGMFAVSAVATLILSLPSGITPAVFIVVVFVLGFVMSLGKAAVYKHIPAYYPDSVGAVGGVVGMVGGLGGFILPIAFGLLKDASGLWSSCFLLLFAVVAVSLIWMHLSIRQMERPSVSAVAA</sequence>
<keyword evidence="4 7" id="KW-1133">Transmembrane helix</keyword>
<dbReference type="InterPro" id="IPR036259">
    <property type="entry name" value="MFS_trans_sf"/>
</dbReference>
<organism evidence="9 10">
    <name type="scientific">Shinella sedimenti</name>
    <dbReference type="NCBI Taxonomy" id="2919913"/>
    <lineage>
        <taxon>Bacteria</taxon>
        <taxon>Pseudomonadati</taxon>
        <taxon>Pseudomonadota</taxon>
        <taxon>Alphaproteobacteria</taxon>
        <taxon>Hyphomicrobiales</taxon>
        <taxon>Rhizobiaceae</taxon>
        <taxon>Shinella</taxon>
    </lineage>
</organism>
<dbReference type="Gene3D" id="1.20.1250.20">
    <property type="entry name" value="MFS general substrate transporter like domains"/>
    <property type="match status" value="2"/>
</dbReference>
<feature type="transmembrane region" description="Helical" evidence="7">
    <location>
        <begin position="82"/>
        <end position="100"/>
    </location>
</feature>
<evidence type="ECO:0000313" key="10">
    <source>
        <dbReference type="Proteomes" id="UP001201844"/>
    </source>
</evidence>
<gene>
    <name evidence="9" type="ORF">MKI86_21345</name>
</gene>
<feature type="transmembrane region" description="Helical" evidence="7">
    <location>
        <begin position="309"/>
        <end position="329"/>
    </location>
</feature>
<dbReference type="InterPro" id="IPR020846">
    <property type="entry name" value="MFS_dom"/>
</dbReference>
<dbReference type="InterPro" id="IPR044772">
    <property type="entry name" value="NO3_transporter"/>
</dbReference>
<evidence type="ECO:0000256" key="4">
    <source>
        <dbReference type="ARBA" id="ARBA00022989"/>
    </source>
</evidence>
<proteinExistence type="inferred from homology"/>
<keyword evidence="6 7" id="KW-0472">Membrane</keyword>
<reference evidence="9 10" key="1">
    <citation type="submission" date="2022-02" db="EMBL/GenBank/DDBJ databases">
        <title>Shinella B3.7 sp. nov., isolated from Sediment (Zhairuo Island).</title>
        <authorList>
            <person name="Chen G."/>
        </authorList>
    </citation>
    <scope>NUCLEOTIDE SEQUENCE [LARGE SCALE GENOMIC DNA]</scope>
    <source>
        <strain evidence="9 10">B3.7</strain>
        <plasmid evidence="9">unnamed</plasmid>
    </source>
</reference>
<feature type="transmembrane region" description="Helical" evidence="7">
    <location>
        <begin position="106"/>
        <end position="127"/>
    </location>
</feature>
<protein>
    <submittedName>
        <fullName evidence="9">NarK/NasA family nitrate transporter</fullName>
    </submittedName>
</protein>
<evidence type="ECO:0000256" key="2">
    <source>
        <dbReference type="ARBA" id="ARBA00008432"/>
    </source>
</evidence>
<evidence type="ECO:0000256" key="6">
    <source>
        <dbReference type="ARBA" id="ARBA00023136"/>
    </source>
</evidence>
<keyword evidence="5" id="KW-0534">Nitrate assimilation</keyword>
<feature type="transmembrane region" description="Helical" evidence="7">
    <location>
        <begin position="341"/>
        <end position="366"/>
    </location>
</feature>